<accession>A0A8J2QNE4</accession>
<dbReference type="InterPro" id="IPR023796">
    <property type="entry name" value="Serpin_dom"/>
</dbReference>
<dbReference type="InterPro" id="IPR000215">
    <property type="entry name" value="Serpin_fam"/>
</dbReference>
<dbReference type="SUPFAM" id="SSF56574">
    <property type="entry name" value="Serpins"/>
    <property type="match status" value="1"/>
</dbReference>
<comment type="similarity">
    <text evidence="3">Belongs to the serpin family.</text>
</comment>
<evidence type="ECO:0000313" key="7">
    <source>
        <dbReference type="Proteomes" id="UP000789524"/>
    </source>
</evidence>
<dbReference type="GO" id="GO:0004867">
    <property type="term" value="F:serine-type endopeptidase inhibitor activity"/>
    <property type="evidence" value="ECO:0007669"/>
    <property type="project" value="UniProtKB-KW"/>
</dbReference>
<dbReference type="InterPro" id="IPR036186">
    <property type="entry name" value="Serpin_sf"/>
</dbReference>
<evidence type="ECO:0000256" key="1">
    <source>
        <dbReference type="ARBA" id="ARBA00022690"/>
    </source>
</evidence>
<proteinExistence type="inferred from homology"/>
<sequence>MCSLHFNLLKLLVLFRLTDIFSPGFCEIPKNISDLISFGEKVRSLSFHLLNYTNQQKEYVVLAPYTLWNLVSLVAFTTSQDSWKQLHKTMGVSKLKGNYFNSFYNYVNNLMTTIHSRASFKIKRVVFYDSRLQLTSNFKDSIMDSGISLKMLNFDDNVLASDSANNYIQLSDSFLIPRRIIFDSSDFKETSMIMSAVIEFEADWAIPFDYSLSDRYVLRQSGRFFYTDIEWLRASVLELSYVSDSDFSMLVIRPHHGVTLKDVITNLALNDLDEIFQELYSDGLKEILIELPKFSLTSSLTLNDPFKSMGVMDVFSPDAANFSGISSDNLYILNIEQRVTVTVSEIGTTAIAYTPANVAKSTGRNKIRSSSPFIFLIVHGPSLTIVFCGKYGP</sequence>
<keyword evidence="2" id="KW-0722">Serine protease inhibitor</keyword>
<name>A0A8J2QNE4_9NEOP</name>
<evidence type="ECO:0000256" key="3">
    <source>
        <dbReference type="RuleBase" id="RU000411"/>
    </source>
</evidence>
<comment type="caution">
    <text evidence="6">The sequence shown here is derived from an EMBL/GenBank/DDBJ whole genome shotgun (WGS) entry which is preliminary data.</text>
</comment>
<evidence type="ECO:0000256" key="4">
    <source>
        <dbReference type="SAM" id="SignalP"/>
    </source>
</evidence>
<keyword evidence="1" id="KW-0646">Protease inhibitor</keyword>
<dbReference type="PANTHER" id="PTHR11461">
    <property type="entry name" value="SERINE PROTEASE INHIBITOR, SERPIN"/>
    <property type="match status" value="1"/>
</dbReference>
<evidence type="ECO:0000256" key="2">
    <source>
        <dbReference type="ARBA" id="ARBA00022900"/>
    </source>
</evidence>
<keyword evidence="4" id="KW-0732">Signal</keyword>
<reference evidence="6" key="1">
    <citation type="submission" date="2021-09" db="EMBL/GenBank/DDBJ databases">
        <authorList>
            <person name="Martin H S."/>
        </authorList>
    </citation>
    <scope>NUCLEOTIDE SEQUENCE</scope>
</reference>
<dbReference type="Gene3D" id="3.30.497.10">
    <property type="entry name" value="Antithrombin, subunit I, domain 2"/>
    <property type="match status" value="1"/>
</dbReference>
<protein>
    <submittedName>
        <fullName evidence="6">(African queen) hypothetical protein</fullName>
    </submittedName>
</protein>
<dbReference type="InterPro" id="IPR042178">
    <property type="entry name" value="Serpin_sf_1"/>
</dbReference>
<keyword evidence="7" id="KW-1185">Reference proteome</keyword>
<dbReference type="AlphaFoldDB" id="A0A8J2QNE4"/>
<dbReference type="GO" id="GO:0005615">
    <property type="term" value="C:extracellular space"/>
    <property type="evidence" value="ECO:0007669"/>
    <property type="project" value="InterPro"/>
</dbReference>
<evidence type="ECO:0000259" key="5">
    <source>
        <dbReference type="SMART" id="SM00093"/>
    </source>
</evidence>
<gene>
    <name evidence="6" type="ORF">DCHRY22_LOCUS5175</name>
</gene>
<dbReference type="Pfam" id="PF00079">
    <property type="entry name" value="Serpin"/>
    <property type="match status" value="1"/>
</dbReference>
<feature type="signal peptide" evidence="4">
    <location>
        <begin position="1"/>
        <end position="20"/>
    </location>
</feature>
<dbReference type="SMART" id="SM00093">
    <property type="entry name" value="SERPIN"/>
    <property type="match status" value="1"/>
</dbReference>
<dbReference type="EMBL" id="CAKASE010000050">
    <property type="protein sequence ID" value="CAG9564152.1"/>
    <property type="molecule type" value="Genomic_DNA"/>
</dbReference>
<dbReference type="OrthoDB" id="9518664at2759"/>
<dbReference type="Proteomes" id="UP000789524">
    <property type="component" value="Unassembled WGS sequence"/>
</dbReference>
<dbReference type="Gene3D" id="2.30.39.10">
    <property type="entry name" value="Alpha-1-antitrypsin, domain 1"/>
    <property type="match status" value="1"/>
</dbReference>
<feature type="domain" description="Serpin" evidence="5">
    <location>
        <begin position="47"/>
        <end position="393"/>
    </location>
</feature>
<organism evidence="6 7">
    <name type="scientific">Danaus chrysippus</name>
    <name type="common">African queen</name>
    <dbReference type="NCBI Taxonomy" id="151541"/>
    <lineage>
        <taxon>Eukaryota</taxon>
        <taxon>Metazoa</taxon>
        <taxon>Ecdysozoa</taxon>
        <taxon>Arthropoda</taxon>
        <taxon>Hexapoda</taxon>
        <taxon>Insecta</taxon>
        <taxon>Pterygota</taxon>
        <taxon>Neoptera</taxon>
        <taxon>Endopterygota</taxon>
        <taxon>Lepidoptera</taxon>
        <taxon>Glossata</taxon>
        <taxon>Ditrysia</taxon>
        <taxon>Papilionoidea</taxon>
        <taxon>Nymphalidae</taxon>
        <taxon>Danainae</taxon>
        <taxon>Danaini</taxon>
        <taxon>Danaina</taxon>
        <taxon>Danaus</taxon>
        <taxon>Anosia</taxon>
    </lineage>
</organism>
<dbReference type="PANTHER" id="PTHR11461:SF367">
    <property type="entry name" value="GH21475P-RELATED"/>
    <property type="match status" value="1"/>
</dbReference>
<feature type="chain" id="PRO_5035166631" evidence="4">
    <location>
        <begin position="21"/>
        <end position="393"/>
    </location>
</feature>
<evidence type="ECO:0000313" key="6">
    <source>
        <dbReference type="EMBL" id="CAG9564152.1"/>
    </source>
</evidence>
<dbReference type="InterPro" id="IPR042185">
    <property type="entry name" value="Serpin_sf_2"/>
</dbReference>